<evidence type="ECO:0000256" key="3">
    <source>
        <dbReference type="ARBA" id="ARBA00022473"/>
    </source>
</evidence>
<dbReference type="EMBL" id="AFYH01100385">
    <property type="status" value="NOT_ANNOTATED_CDS"/>
    <property type="molecule type" value="Genomic_DNA"/>
</dbReference>
<feature type="transmembrane region" description="Helical" evidence="16">
    <location>
        <begin position="44"/>
        <end position="65"/>
    </location>
</feature>
<dbReference type="eggNOG" id="KOG3656">
    <property type="taxonomic scope" value="Eukaryota"/>
</dbReference>
<comment type="similarity">
    <text evidence="15">Belongs to the G-protein coupled receptor 1 family.</text>
</comment>
<dbReference type="GO" id="GO:0001525">
    <property type="term" value="P:angiogenesis"/>
    <property type="evidence" value="ECO:0007669"/>
    <property type="project" value="UniProtKB-KW"/>
</dbReference>
<dbReference type="GO" id="GO:0019722">
    <property type="term" value="P:calcium-mediated signaling"/>
    <property type="evidence" value="ECO:0007669"/>
    <property type="project" value="TreeGrafter"/>
</dbReference>
<feature type="transmembrane region" description="Helical" evidence="16">
    <location>
        <begin position="117"/>
        <end position="135"/>
    </location>
</feature>
<sequence>WKKNIKKRKMTPYLEKDNFSDGSNDSQIPCPFDEWEPSFALIPIIYFLIFILGLSGNGMVIWMVFHMKEKRRSADTFIANLALADLTFVVSLPLWAVYTAQRYHWVFGTFLCKLSSYLIYINMYASVFCLTCLSFDRYLAIVRSMARSHLRSKTSSFMAIIVVWVLAAILALPALVFRSTSGHEAPNSCFMDFSFAVEEEEEEIFWTAGLGISYTVLGFVLPFCIMTTCYFAIGRTVAQHFQKHKEDLRKRRLLTIIATLVATFAACWLPFHLVSTMYNLMYLDVIPFSCGLERFLMIVYPYATCLAYINSCVNPFLYAFFDLRFRAQCLDILSCGRLWSALQDKMMNFSSSNSQNSKCDPQTLPS</sequence>
<organism evidence="18 19">
    <name type="scientific">Latimeria chalumnae</name>
    <name type="common">Coelacanth</name>
    <dbReference type="NCBI Taxonomy" id="7897"/>
    <lineage>
        <taxon>Eukaryota</taxon>
        <taxon>Metazoa</taxon>
        <taxon>Chordata</taxon>
        <taxon>Craniata</taxon>
        <taxon>Vertebrata</taxon>
        <taxon>Euteleostomi</taxon>
        <taxon>Coelacanthiformes</taxon>
        <taxon>Coelacanthidae</taxon>
        <taxon>Latimeria</taxon>
    </lineage>
</organism>
<evidence type="ECO:0000256" key="16">
    <source>
        <dbReference type="SAM" id="Phobius"/>
    </source>
</evidence>
<dbReference type="InterPro" id="IPR050119">
    <property type="entry name" value="CCR1-9-like"/>
</dbReference>
<evidence type="ECO:0000313" key="18">
    <source>
        <dbReference type="Ensembl" id="ENSLACP00000005842.1"/>
    </source>
</evidence>
<dbReference type="GO" id="GO:0006955">
    <property type="term" value="P:immune response"/>
    <property type="evidence" value="ECO:0007669"/>
    <property type="project" value="TreeGrafter"/>
</dbReference>
<dbReference type="PRINTS" id="PR00241">
    <property type="entry name" value="ANGIOTENSINR"/>
</dbReference>
<evidence type="ECO:0000256" key="6">
    <source>
        <dbReference type="ARBA" id="ARBA00022692"/>
    </source>
</evidence>
<feature type="transmembrane region" description="Helical" evidence="16">
    <location>
        <begin position="156"/>
        <end position="177"/>
    </location>
</feature>
<dbReference type="FunCoup" id="H3A871">
    <property type="interactions" value="813"/>
</dbReference>
<keyword evidence="7 16" id="KW-1133">Transmembrane helix</keyword>
<dbReference type="PANTHER" id="PTHR10489">
    <property type="entry name" value="CELL ADHESION MOLECULE"/>
    <property type="match status" value="1"/>
</dbReference>
<keyword evidence="5" id="KW-0037">Angiogenesis</keyword>
<evidence type="ECO:0000256" key="1">
    <source>
        <dbReference type="ARBA" id="ARBA00004141"/>
    </source>
</evidence>
<keyword evidence="9 16" id="KW-0472">Membrane</keyword>
<dbReference type="HOGENOM" id="CLU_009579_8_1_1"/>
<evidence type="ECO:0000256" key="4">
    <source>
        <dbReference type="ARBA" id="ARBA00022475"/>
    </source>
</evidence>
<evidence type="ECO:0000313" key="19">
    <source>
        <dbReference type="Proteomes" id="UP000008672"/>
    </source>
</evidence>
<keyword evidence="13" id="KW-0306">Gastrulation</keyword>
<name>H3A871_LATCH</name>
<dbReference type="Ensembl" id="ENSLACT00000005894.1">
    <property type="protein sequence ID" value="ENSLACP00000005842.1"/>
    <property type="gene ID" value="ENSLACG00000005190.1"/>
</dbReference>
<dbReference type="Proteomes" id="UP000008672">
    <property type="component" value="Unassembled WGS sequence"/>
</dbReference>
<accession>H3A871</accession>
<dbReference type="GO" id="GO:0019957">
    <property type="term" value="F:C-C chemokine binding"/>
    <property type="evidence" value="ECO:0007669"/>
    <property type="project" value="TreeGrafter"/>
</dbReference>
<evidence type="ECO:0000256" key="11">
    <source>
        <dbReference type="ARBA" id="ARBA00023170"/>
    </source>
</evidence>
<keyword evidence="14 15" id="KW-0807">Transducer</keyword>
<dbReference type="GO" id="GO:0007369">
    <property type="term" value="P:gastrulation"/>
    <property type="evidence" value="ECO:0007669"/>
    <property type="project" value="UniProtKB-KW"/>
</dbReference>
<keyword evidence="4" id="KW-1003">Cell membrane</keyword>
<keyword evidence="19" id="KW-1185">Reference proteome</keyword>
<gene>
    <name evidence="18" type="primary">APLNR</name>
</gene>
<dbReference type="InParanoid" id="H3A871"/>
<protein>
    <submittedName>
        <fullName evidence="18">Apelin receptor</fullName>
    </submittedName>
</protein>
<keyword evidence="3" id="KW-0217">Developmental protein</keyword>
<dbReference type="PANTHER" id="PTHR10489:SF953">
    <property type="entry name" value="APELIN RECEPTOR"/>
    <property type="match status" value="1"/>
</dbReference>
<dbReference type="InterPro" id="IPR000276">
    <property type="entry name" value="GPCR_Rhodpsn"/>
</dbReference>
<evidence type="ECO:0000256" key="14">
    <source>
        <dbReference type="ARBA" id="ARBA00023224"/>
    </source>
</evidence>
<dbReference type="Pfam" id="PF00001">
    <property type="entry name" value="7tm_1"/>
    <property type="match status" value="1"/>
</dbReference>
<evidence type="ECO:0000256" key="10">
    <source>
        <dbReference type="ARBA" id="ARBA00023157"/>
    </source>
</evidence>
<dbReference type="GO" id="GO:0007204">
    <property type="term" value="P:positive regulation of cytosolic calcium ion concentration"/>
    <property type="evidence" value="ECO:0007669"/>
    <property type="project" value="TreeGrafter"/>
</dbReference>
<keyword evidence="11 15" id="KW-0675">Receptor</keyword>
<evidence type="ECO:0000256" key="7">
    <source>
        <dbReference type="ARBA" id="ARBA00022989"/>
    </source>
</evidence>
<reference evidence="19" key="1">
    <citation type="submission" date="2011-08" db="EMBL/GenBank/DDBJ databases">
        <title>The draft genome of Latimeria chalumnae.</title>
        <authorList>
            <person name="Di Palma F."/>
            <person name="Alfoldi J."/>
            <person name="Johnson J."/>
            <person name="Berlin A."/>
            <person name="Gnerre S."/>
            <person name="Jaffe D."/>
            <person name="MacCallum I."/>
            <person name="Young S."/>
            <person name="Walker B.J."/>
            <person name="Lander E."/>
            <person name="Lindblad-Toh K."/>
        </authorList>
    </citation>
    <scope>NUCLEOTIDE SEQUENCE [LARGE SCALE GENOMIC DNA]</scope>
    <source>
        <strain evidence="19">Wild caught</strain>
    </source>
</reference>
<dbReference type="GO" id="GO:0030593">
    <property type="term" value="P:neutrophil chemotaxis"/>
    <property type="evidence" value="ECO:0007669"/>
    <property type="project" value="TreeGrafter"/>
</dbReference>
<evidence type="ECO:0000256" key="15">
    <source>
        <dbReference type="RuleBase" id="RU000688"/>
    </source>
</evidence>
<keyword evidence="12" id="KW-0325">Glycoprotein</keyword>
<dbReference type="PROSITE" id="PS50262">
    <property type="entry name" value="G_PROTEIN_RECEP_F1_2"/>
    <property type="match status" value="1"/>
</dbReference>
<evidence type="ECO:0000256" key="12">
    <source>
        <dbReference type="ARBA" id="ARBA00023180"/>
    </source>
</evidence>
<feature type="transmembrane region" description="Helical" evidence="16">
    <location>
        <begin position="204"/>
        <end position="233"/>
    </location>
</feature>
<dbReference type="InterPro" id="IPR017452">
    <property type="entry name" value="GPCR_Rhodpsn_7TM"/>
</dbReference>
<reference evidence="18" key="3">
    <citation type="submission" date="2025-09" db="UniProtKB">
        <authorList>
            <consortium name="Ensembl"/>
        </authorList>
    </citation>
    <scope>IDENTIFICATION</scope>
</reference>
<dbReference type="AlphaFoldDB" id="H3A871"/>
<evidence type="ECO:0000256" key="5">
    <source>
        <dbReference type="ARBA" id="ARBA00022657"/>
    </source>
</evidence>
<keyword evidence="6 15" id="KW-0812">Transmembrane</keyword>
<dbReference type="InterPro" id="IPR000248">
    <property type="entry name" value="ATII_rcpt"/>
</dbReference>
<dbReference type="PRINTS" id="PR00237">
    <property type="entry name" value="GPCRRHODOPSN"/>
</dbReference>
<comment type="subcellular location">
    <subcellularLocation>
        <location evidence="2">Cell membrane</location>
    </subcellularLocation>
    <subcellularLocation>
        <location evidence="1">Membrane</location>
        <topology evidence="1">Multi-pass membrane protein</topology>
    </subcellularLocation>
</comment>
<keyword evidence="10" id="KW-1015">Disulfide bond</keyword>
<dbReference type="OMA" id="YAWLGYH"/>
<evidence type="ECO:0000256" key="2">
    <source>
        <dbReference type="ARBA" id="ARBA00004236"/>
    </source>
</evidence>
<dbReference type="CDD" id="cd15190">
    <property type="entry name" value="7tmA_Apelin_R"/>
    <property type="match status" value="1"/>
</dbReference>
<evidence type="ECO:0000256" key="9">
    <source>
        <dbReference type="ARBA" id="ARBA00023136"/>
    </source>
</evidence>
<dbReference type="GO" id="GO:0016493">
    <property type="term" value="F:C-C chemokine receptor activity"/>
    <property type="evidence" value="ECO:0007669"/>
    <property type="project" value="TreeGrafter"/>
</dbReference>
<keyword evidence="8 15" id="KW-0297">G-protein coupled receptor</keyword>
<evidence type="ECO:0000256" key="13">
    <source>
        <dbReference type="ARBA" id="ARBA00023218"/>
    </source>
</evidence>
<evidence type="ECO:0000259" key="17">
    <source>
        <dbReference type="PROSITE" id="PS50262"/>
    </source>
</evidence>
<feature type="transmembrane region" description="Helical" evidence="16">
    <location>
        <begin position="77"/>
        <end position="97"/>
    </location>
</feature>
<dbReference type="SUPFAM" id="SSF81321">
    <property type="entry name" value="Family A G protein-coupled receptor-like"/>
    <property type="match status" value="1"/>
</dbReference>
<dbReference type="STRING" id="7897.ENSLACP00000005842"/>
<proteinExistence type="inferred from homology"/>
<feature type="domain" description="G-protein coupled receptors family 1 profile" evidence="17">
    <location>
        <begin position="56"/>
        <end position="318"/>
    </location>
</feature>
<dbReference type="GO" id="GO:0009897">
    <property type="term" value="C:external side of plasma membrane"/>
    <property type="evidence" value="ECO:0007669"/>
    <property type="project" value="TreeGrafter"/>
</dbReference>
<feature type="transmembrane region" description="Helical" evidence="16">
    <location>
        <begin position="253"/>
        <end position="278"/>
    </location>
</feature>
<feature type="transmembrane region" description="Helical" evidence="16">
    <location>
        <begin position="298"/>
        <end position="321"/>
    </location>
</feature>
<evidence type="ECO:0000256" key="8">
    <source>
        <dbReference type="ARBA" id="ARBA00023040"/>
    </source>
</evidence>
<dbReference type="PROSITE" id="PS00237">
    <property type="entry name" value="G_PROTEIN_RECEP_F1_1"/>
    <property type="match status" value="1"/>
</dbReference>
<reference evidence="18" key="2">
    <citation type="submission" date="2025-08" db="UniProtKB">
        <authorList>
            <consortium name="Ensembl"/>
        </authorList>
    </citation>
    <scope>IDENTIFICATION</scope>
</reference>
<dbReference type="GeneTree" id="ENSGT01130000278303"/>
<dbReference type="Gene3D" id="1.20.1070.10">
    <property type="entry name" value="Rhodopsin 7-helix transmembrane proteins"/>
    <property type="match status" value="1"/>
</dbReference>